<dbReference type="Proteomes" id="UP000250140">
    <property type="component" value="Unassembled WGS sequence"/>
</dbReference>
<feature type="compositionally biased region" description="Polar residues" evidence="1">
    <location>
        <begin position="240"/>
        <end position="249"/>
    </location>
</feature>
<feature type="compositionally biased region" description="Polar residues" evidence="1">
    <location>
        <begin position="88"/>
        <end position="103"/>
    </location>
</feature>
<dbReference type="OrthoDB" id="5296at2759"/>
<feature type="compositionally biased region" description="Polar residues" evidence="1">
    <location>
        <begin position="380"/>
        <end position="398"/>
    </location>
</feature>
<feature type="compositionally biased region" description="Basic and acidic residues" evidence="1">
    <location>
        <begin position="146"/>
        <end position="156"/>
    </location>
</feature>
<protein>
    <submittedName>
        <fullName evidence="2">Uncharacterized protein</fullName>
    </submittedName>
</protein>
<feature type="compositionally biased region" description="Low complexity" evidence="1">
    <location>
        <begin position="565"/>
        <end position="575"/>
    </location>
</feature>
<sequence length="956" mass="106748">MAYSYDTRYYPSGRHDPHFAPSRGQSGYSSSGSGNYSYDPRYSYSNTSLPPRPSAYPSHLEYQRSRWPPAPSVEDEVDALAKEFALTASISDPSGGETTSRGTVDQEPILVEVEQPKSDENDERRFVLVPGLGTQAGGSSNPAGEGWRKSFAERGDIPYLQTDIDEPVLLPRREPSPYAYSKSTGVPGAQSSGEYFLSPEGITPTSSNVPRSIPHEHNGDKNHNSKQSSSSHGRYDSVASPRTSQTNLTDESDLDMDESTHLRTQRKPARYSFVKGEIQKEDLRTSLRESSKDTRSTPRSSNPRLVNEGSTSSGSFSGSGSSKPGTPPQSPRFSNSYPHNVSLPRPIPNSRPTPVETVYARSPRKYQDSRFGSPLANDIYMSQSPPRSPNLCQISAMDSPSRSKHSSRHGSGSSSRAASPLAFPYTSSIPPPSPPRVDARDMDWAAPYPSVRQDRSRPASGHGGQEIIPMPLPPRIDVQSPSLARRPNGLANSLPYPIDMAIDLYMPSAENFQYYSTSPPISQSPVLSLTYPRSPNEASSPVLSPRPLVQYRHSADEDIPRITRVRSNSARSVSSYDGRRKDRRPTTFNLDKPLPPCPRSEYTNKYIDWFTLENCPNFDVCPSCYGAVFADSPFSGYFQQTRTYEKPFQTKCDFSSPWVRLAWLLTVKQQRKSLDLLYHLATICETEKECPGSSEITGPWYALFDRGQYEDPATGFAICPCDLRQLEALLPSLRGAFTRMHPNAGLPPSSSSGRQIPTCALRTSSRRFPKYLDLLVEADEKATRDRRAPDLRAFADFARENAYRYECSRDTLVLDQAWHFIPGLPEFAVCEECYDDVVWPAIKGGSKLAAEFARSVQFVDGEEAAGGTSCQLYSPRMRRVWQAAVEDEDFGYLAKKARERKQVEMELQRRHRLLVRMLEGRSEWSWQGGGSVPEGVERERLLAEAADLARKWRDWE</sequence>
<gene>
    <name evidence="2" type="ORF">AOQ84DRAFT_346314</name>
</gene>
<feature type="region of interest" description="Disordered" evidence="1">
    <location>
        <begin position="1"/>
        <end position="73"/>
    </location>
</feature>
<feature type="compositionally biased region" description="Basic and acidic residues" evidence="1">
    <location>
        <begin position="277"/>
        <end position="296"/>
    </location>
</feature>
<proteinExistence type="predicted"/>
<feature type="compositionally biased region" description="Low complexity" evidence="1">
    <location>
        <begin position="409"/>
        <end position="420"/>
    </location>
</feature>
<feature type="region of interest" description="Disordered" evidence="1">
    <location>
        <begin position="564"/>
        <end position="592"/>
    </location>
</feature>
<feature type="compositionally biased region" description="Basic and acidic residues" evidence="1">
    <location>
        <begin position="114"/>
        <end position="126"/>
    </location>
</feature>
<accession>A0A8E2ET47</accession>
<dbReference type="EMBL" id="KV750531">
    <property type="protein sequence ID" value="OCL04374.1"/>
    <property type="molecule type" value="Genomic_DNA"/>
</dbReference>
<evidence type="ECO:0000256" key="1">
    <source>
        <dbReference type="SAM" id="MobiDB-lite"/>
    </source>
</evidence>
<dbReference type="AlphaFoldDB" id="A0A8E2ET47"/>
<reference evidence="2 3" key="1">
    <citation type="journal article" date="2016" name="Nat. Commun.">
        <title>Ectomycorrhizal ecology is imprinted in the genome of the dominant symbiotic fungus Cenococcum geophilum.</title>
        <authorList>
            <consortium name="DOE Joint Genome Institute"/>
            <person name="Peter M."/>
            <person name="Kohler A."/>
            <person name="Ohm R.A."/>
            <person name="Kuo A."/>
            <person name="Krutzmann J."/>
            <person name="Morin E."/>
            <person name="Arend M."/>
            <person name="Barry K.W."/>
            <person name="Binder M."/>
            <person name="Choi C."/>
            <person name="Clum A."/>
            <person name="Copeland A."/>
            <person name="Grisel N."/>
            <person name="Haridas S."/>
            <person name="Kipfer T."/>
            <person name="LaButti K."/>
            <person name="Lindquist E."/>
            <person name="Lipzen A."/>
            <person name="Maire R."/>
            <person name="Meier B."/>
            <person name="Mihaltcheva S."/>
            <person name="Molinier V."/>
            <person name="Murat C."/>
            <person name="Poggeler S."/>
            <person name="Quandt C.A."/>
            <person name="Sperisen C."/>
            <person name="Tritt A."/>
            <person name="Tisserant E."/>
            <person name="Crous P.W."/>
            <person name="Henrissat B."/>
            <person name="Nehls U."/>
            <person name="Egli S."/>
            <person name="Spatafora J.W."/>
            <person name="Grigoriev I.V."/>
            <person name="Martin F.M."/>
        </authorList>
    </citation>
    <scope>NUCLEOTIDE SEQUENCE [LARGE SCALE GENOMIC DNA]</scope>
    <source>
        <strain evidence="2 3">CBS 207.34</strain>
    </source>
</reference>
<evidence type="ECO:0000313" key="2">
    <source>
        <dbReference type="EMBL" id="OCL04374.1"/>
    </source>
</evidence>
<feature type="compositionally biased region" description="Low complexity" evidence="1">
    <location>
        <begin position="26"/>
        <end position="38"/>
    </location>
</feature>
<feature type="compositionally biased region" description="Basic and acidic residues" evidence="1">
    <location>
        <begin position="213"/>
        <end position="223"/>
    </location>
</feature>
<keyword evidence="3" id="KW-1185">Reference proteome</keyword>
<feature type="compositionally biased region" description="Low complexity" evidence="1">
    <location>
        <begin position="309"/>
        <end position="324"/>
    </location>
</feature>
<organism evidence="2 3">
    <name type="scientific">Glonium stellatum</name>
    <dbReference type="NCBI Taxonomy" id="574774"/>
    <lineage>
        <taxon>Eukaryota</taxon>
        <taxon>Fungi</taxon>
        <taxon>Dikarya</taxon>
        <taxon>Ascomycota</taxon>
        <taxon>Pezizomycotina</taxon>
        <taxon>Dothideomycetes</taxon>
        <taxon>Pleosporomycetidae</taxon>
        <taxon>Gloniales</taxon>
        <taxon>Gloniaceae</taxon>
        <taxon>Glonium</taxon>
    </lineage>
</organism>
<feature type="region of interest" description="Disordered" evidence="1">
    <location>
        <begin position="87"/>
        <end position="474"/>
    </location>
</feature>
<feature type="compositionally biased region" description="Polar residues" evidence="1">
    <location>
        <begin position="181"/>
        <end position="193"/>
    </location>
</feature>
<evidence type="ECO:0000313" key="3">
    <source>
        <dbReference type="Proteomes" id="UP000250140"/>
    </source>
</evidence>
<name>A0A8E2ET47_9PEZI</name>